<dbReference type="EMBL" id="KB908855">
    <property type="protein sequence ID" value="EOA82030.1"/>
    <property type="molecule type" value="Genomic_DNA"/>
</dbReference>
<feature type="compositionally biased region" description="Polar residues" evidence="1">
    <location>
        <begin position="147"/>
        <end position="156"/>
    </location>
</feature>
<proteinExistence type="predicted"/>
<protein>
    <submittedName>
        <fullName evidence="2">Uncharacterized protein</fullName>
    </submittedName>
</protein>
<feature type="region of interest" description="Disordered" evidence="1">
    <location>
        <begin position="137"/>
        <end position="158"/>
    </location>
</feature>
<name>R0I957_EXST2</name>
<dbReference type="RefSeq" id="XP_008030114.1">
    <property type="nucleotide sequence ID" value="XM_008031923.1"/>
</dbReference>
<reference evidence="2 3" key="2">
    <citation type="journal article" date="2013" name="PLoS Genet.">
        <title>Comparative genome structure, secondary metabolite, and effector coding capacity across Cochliobolus pathogens.</title>
        <authorList>
            <person name="Condon B.J."/>
            <person name="Leng Y."/>
            <person name="Wu D."/>
            <person name="Bushley K.E."/>
            <person name="Ohm R.A."/>
            <person name="Otillar R."/>
            <person name="Martin J."/>
            <person name="Schackwitz W."/>
            <person name="Grimwood J."/>
            <person name="MohdZainudin N."/>
            <person name="Xue C."/>
            <person name="Wang R."/>
            <person name="Manning V.A."/>
            <person name="Dhillon B."/>
            <person name="Tu Z.J."/>
            <person name="Steffenson B.J."/>
            <person name="Salamov A."/>
            <person name="Sun H."/>
            <person name="Lowry S."/>
            <person name="LaButti K."/>
            <person name="Han J."/>
            <person name="Copeland A."/>
            <person name="Lindquist E."/>
            <person name="Barry K."/>
            <person name="Schmutz J."/>
            <person name="Baker S.E."/>
            <person name="Ciuffetti L.M."/>
            <person name="Grigoriev I.V."/>
            <person name="Zhong S."/>
            <person name="Turgeon B.G."/>
        </authorList>
    </citation>
    <scope>NUCLEOTIDE SEQUENCE [LARGE SCALE GENOMIC DNA]</scope>
    <source>
        <strain evidence="3">28A</strain>
    </source>
</reference>
<evidence type="ECO:0000313" key="2">
    <source>
        <dbReference type="EMBL" id="EOA82030.1"/>
    </source>
</evidence>
<organism evidence="2 3">
    <name type="scientific">Exserohilum turcicum (strain 28A)</name>
    <name type="common">Northern leaf blight fungus</name>
    <name type="synonym">Setosphaeria turcica</name>
    <dbReference type="NCBI Taxonomy" id="671987"/>
    <lineage>
        <taxon>Eukaryota</taxon>
        <taxon>Fungi</taxon>
        <taxon>Dikarya</taxon>
        <taxon>Ascomycota</taxon>
        <taxon>Pezizomycotina</taxon>
        <taxon>Dothideomycetes</taxon>
        <taxon>Pleosporomycetidae</taxon>
        <taxon>Pleosporales</taxon>
        <taxon>Pleosporineae</taxon>
        <taxon>Pleosporaceae</taxon>
        <taxon>Exserohilum</taxon>
    </lineage>
</organism>
<evidence type="ECO:0000256" key="1">
    <source>
        <dbReference type="SAM" id="MobiDB-lite"/>
    </source>
</evidence>
<feature type="compositionally biased region" description="Basic and acidic residues" evidence="1">
    <location>
        <begin position="241"/>
        <end position="262"/>
    </location>
</feature>
<dbReference type="AlphaFoldDB" id="R0I957"/>
<accession>R0I957</accession>
<feature type="region of interest" description="Disordered" evidence="1">
    <location>
        <begin position="201"/>
        <end position="268"/>
    </location>
</feature>
<keyword evidence="3" id="KW-1185">Reference proteome</keyword>
<reference evidence="2 3" key="1">
    <citation type="journal article" date="2012" name="PLoS Pathog.">
        <title>Diverse lifestyles and strategies of plant pathogenesis encoded in the genomes of eighteen Dothideomycetes fungi.</title>
        <authorList>
            <person name="Ohm R.A."/>
            <person name="Feau N."/>
            <person name="Henrissat B."/>
            <person name="Schoch C.L."/>
            <person name="Horwitz B.A."/>
            <person name="Barry K.W."/>
            <person name="Condon B.J."/>
            <person name="Copeland A.C."/>
            <person name="Dhillon B."/>
            <person name="Glaser F."/>
            <person name="Hesse C.N."/>
            <person name="Kosti I."/>
            <person name="LaButti K."/>
            <person name="Lindquist E.A."/>
            <person name="Lucas S."/>
            <person name="Salamov A.A."/>
            <person name="Bradshaw R.E."/>
            <person name="Ciuffetti L."/>
            <person name="Hamelin R.C."/>
            <person name="Kema G.H.J."/>
            <person name="Lawrence C."/>
            <person name="Scott J.A."/>
            <person name="Spatafora J.W."/>
            <person name="Turgeon B.G."/>
            <person name="de Wit P.J.G.M."/>
            <person name="Zhong S."/>
            <person name="Goodwin S.B."/>
            <person name="Grigoriev I.V."/>
        </authorList>
    </citation>
    <scope>NUCLEOTIDE SEQUENCE [LARGE SCALE GENOMIC DNA]</scope>
    <source>
        <strain evidence="3">28A</strain>
    </source>
</reference>
<dbReference type="HOGENOM" id="CLU_1038866_0_0_1"/>
<feature type="region of interest" description="Disordered" evidence="1">
    <location>
        <begin position="1"/>
        <end position="96"/>
    </location>
</feature>
<dbReference type="GeneID" id="19403948"/>
<dbReference type="Proteomes" id="UP000016935">
    <property type="component" value="Unassembled WGS sequence"/>
</dbReference>
<gene>
    <name evidence="2" type="ORF">SETTUDRAFT_34784</name>
</gene>
<evidence type="ECO:0000313" key="3">
    <source>
        <dbReference type="Proteomes" id="UP000016935"/>
    </source>
</evidence>
<sequence length="268" mass="29279">MTHPSQRASVEWASGRAVGRTTPSTVRGQKAATAEVPRKWDDESSGGHTGRLVRASSGMIQWQWRKHPSRTQLPGDDDGGGGNNSNNNNDDDDNDKYKRHASALWRAPRDARLSQGDSAVGFTMAMQFAPWTTSRRPKHLRHAWRPPTSSGRSTRYSGPGTACTAYIQAAGDTLHTHARGIEGGQKLSTTTTEAEALAACPSAGNYPRTPAPKQRAPMSALRSYSHANRPSFHRSPQTSRRISDRQAKGCNEHEQESKEGKRAMALGR</sequence>